<accession>A0ABV1MVP0</accession>
<evidence type="ECO:0000313" key="1">
    <source>
        <dbReference type="EMBL" id="MEQ6356563.1"/>
    </source>
</evidence>
<sequence length="575" mass="64266">MAYFGQDVIPSEEGFKRYSPNTDAIQLIKSTNSLSTFNNYSFRTKGTSTLRLIIRKSLYDDFETDQNVFGISPFQTYNLGYDGSKRSFRTKKITHSQSIWSYFTVDVSVPSTLKFKWQVASENTRDIFHFSVNGTTIFTSGNSPTWHDYSRDLPVGKHKIGFGFSKDHSVDTGYDGGLVDNLEIVPKGSSSSSYINLSGSKVTIDGVTVRDIEKYINTSASTDAFYVVDITGLNPVVGNKIVISGLNLGYVYAVEVDNSKGGALIHHNDEVFSVTDLMKGKMLRCRYVASSNAVGTFSLLGQEDYRGGYRTDFIDRTVSTPTPNGNFYFIMVDTNEETGQPILMADRVIQHSISYNTLKSAGAMSGRGIVNRSMGERKVYISAPTGFPTIAEVKDSEGNVVKPEQKSQWQKLEDYVKTVDYNHLVDGLEQVWNSNTTFSITQSLYSASNYYARKIGTYTNYVITATTNSSGFRPLLEISAYNKLLIFNDGAYKTCELVDGVPRWRNVTTLQPTVAQFSKDGIYNFQILDRVDAVVHNTLTLRQDLVGSGFSENSKIYAKRIDLETLRNIKKMEVD</sequence>
<evidence type="ECO:0000313" key="2">
    <source>
        <dbReference type="Proteomes" id="UP001478862"/>
    </source>
</evidence>
<reference evidence="1 2" key="1">
    <citation type="submission" date="2024-06" db="EMBL/GenBank/DDBJ databases">
        <title>Lysinibacillus zambalefons sp. nov., a Novel Firmicute Isolated from the Poon Bato Zambales Hyperalkaline Spring.</title>
        <authorList>
            <person name="Aja J.A."/>
            <person name="Lazaro J.E.H."/>
            <person name="Llorin L.D."/>
            <person name="Lim K.R."/>
            <person name="Teodosio J."/>
            <person name="Dalisay D.S."/>
        </authorList>
    </citation>
    <scope>NUCLEOTIDE SEQUENCE [LARGE SCALE GENOMIC DNA]</scope>
    <source>
        <strain evidence="1 2">M3</strain>
    </source>
</reference>
<dbReference type="RefSeq" id="WP_349661009.1">
    <property type="nucleotide sequence ID" value="NZ_JBEGDG010000015.1"/>
</dbReference>
<gene>
    <name evidence="1" type="ORF">ABNX05_18225</name>
</gene>
<dbReference type="Proteomes" id="UP001478862">
    <property type="component" value="Unassembled WGS sequence"/>
</dbReference>
<proteinExistence type="predicted"/>
<name>A0ABV1MVP0_9BACI</name>
<organism evidence="1 2">
    <name type="scientific">Lysinibacillus zambalensis</name>
    <dbReference type="NCBI Taxonomy" id="3160866"/>
    <lineage>
        <taxon>Bacteria</taxon>
        <taxon>Bacillati</taxon>
        <taxon>Bacillota</taxon>
        <taxon>Bacilli</taxon>
        <taxon>Bacillales</taxon>
        <taxon>Bacillaceae</taxon>
        <taxon>Lysinibacillus</taxon>
    </lineage>
</organism>
<comment type="caution">
    <text evidence="1">The sequence shown here is derived from an EMBL/GenBank/DDBJ whole genome shotgun (WGS) entry which is preliminary data.</text>
</comment>
<keyword evidence="2" id="KW-1185">Reference proteome</keyword>
<protein>
    <submittedName>
        <fullName evidence="1">Uncharacterized protein</fullName>
    </submittedName>
</protein>
<dbReference type="EMBL" id="JBEGDG010000015">
    <property type="protein sequence ID" value="MEQ6356563.1"/>
    <property type="molecule type" value="Genomic_DNA"/>
</dbReference>